<evidence type="ECO:0000313" key="1">
    <source>
        <dbReference type="EMBL" id="CAE0478909.1"/>
    </source>
</evidence>
<dbReference type="EMBL" id="HBIO01031018">
    <property type="protein sequence ID" value="CAE0478909.1"/>
    <property type="molecule type" value="Transcribed_RNA"/>
</dbReference>
<dbReference type="AlphaFoldDB" id="A0A7S3VGJ0"/>
<reference evidence="1" key="1">
    <citation type="submission" date="2021-01" db="EMBL/GenBank/DDBJ databases">
        <authorList>
            <person name="Corre E."/>
            <person name="Pelletier E."/>
            <person name="Niang G."/>
            <person name="Scheremetjew M."/>
            <person name="Finn R."/>
            <person name="Kale V."/>
            <person name="Holt S."/>
            <person name="Cochrane G."/>
            <person name="Meng A."/>
            <person name="Brown T."/>
            <person name="Cohen L."/>
        </authorList>
    </citation>
    <scope>NUCLEOTIDE SEQUENCE</scope>
    <source>
        <strain evidence="1">MM31A-1</strain>
    </source>
</reference>
<name>A0A7S3VGJ0_9STRA</name>
<protein>
    <submittedName>
        <fullName evidence="1">Uncharacterized protein</fullName>
    </submittedName>
</protein>
<accession>A0A7S3VGJ0</accession>
<organism evidence="1">
    <name type="scientific">Chaetoceros debilis</name>
    <dbReference type="NCBI Taxonomy" id="122233"/>
    <lineage>
        <taxon>Eukaryota</taxon>
        <taxon>Sar</taxon>
        <taxon>Stramenopiles</taxon>
        <taxon>Ochrophyta</taxon>
        <taxon>Bacillariophyta</taxon>
        <taxon>Coscinodiscophyceae</taxon>
        <taxon>Chaetocerotophycidae</taxon>
        <taxon>Chaetocerotales</taxon>
        <taxon>Chaetocerotaceae</taxon>
        <taxon>Chaetoceros</taxon>
    </lineage>
</organism>
<proteinExistence type="predicted"/>
<gene>
    <name evidence="1" type="ORF">CDEB00056_LOCUS23762</name>
</gene>
<sequence>MVVCIAKPCGNSSFESTKDKGVIEPKKFKNLVQQMLFPHFHCSIRPAKLDAVPYEIHPALAALWNEAEEWHLLASDHCDVYGFNVWSPAWLNESTDMVFGGTDGRKKWLRKQKNQVLDSRGHPSNLVSSASKGWVCCIAFSEFDYLVICLDHTRSDYGNLHHINTRHEKESYCCKMDELLLYLVYFIKEGRERKRVELGKSKKSNIRPRSGLPKPLKMLRKAVLDAFMR</sequence>